<evidence type="ECO:0000256" key="1">
    <source>
        <dbReference type="SAM" id="MobiDB-lite"/>
    </source>
</evidence>
<proteinExistence type="predicted"/>
<feature type="region of interest" description="Disordered" evidence="1">
    <location>
        <begin position="30"/>
        <end position="49"/>
    </location>
</feature>
<dbReference type="KEGG" id="atw:C0099_13585"/>
<evidence type="ECO:0000313" key="4">
    <source>
        <dbReference type="Proteomes" id="UP000242205"/>
    </source>
</evidence>
<sequence>MELKIRIRADGTAELDTELGRVEGRLGGVGSAATQAGNEARPAMDGTRNSVEGVGDALDDTTKSAGGFLDKLGGMEGVVRGLAAAVAGFASKRFLQALIDEQSRYEQNLLRTQAIIEATGASAGLTAQQLREQARELALGTLQSVEDVERAQQILLTFKSVSAETFTRATELAADLASVTGTDLNSAMKQLGKALEDPVRGIDGLREAGVTFTEAQKEVIAALVESGDKAGAQALILDELAGKYGGVARKEAEGWAGAVDTLNQALEEARLALAEYFEVGQTGAEIVKQLAGYVFEFNENLKAGDYDAVISGIGAIVKVAGVYLGLVTSIKTAQLAATAVKATYAATLWLVGGGASAAAAGLTLMQKAMLPVMALFAGWELGKWARENFTGVEKAGIVMASSVHRAIVWLRGEFDLFAENVKFALTSPFDFARGKIADFFEWIQGLGKTALKFLGLDGLADQIRTDFDGLRGATAAEHEKTLQQIRANTLREMGQIGAIYNDMFDQVGKSAGRAGAAAGASEGSFLKMSATGADGLRSIRAFAEGATAALSGMSTGANSATSATRDLAGEVESLRRRVDPAYRAVAELADAEFLLWEAAAAGVITQEQLADMIARVHASAEDAGPALREMGNEAFATAGEADPFARAWEEAANRIDETFANAWKGAFDSFRAFARGLGDAFKQLLAELAHAAITRPILVSLGLAAGPAGAAGGGMGGVGGIGGGAGGFGFNPLSFLGGNSIGMGFSNAATFLGGLNGISGTGAGNFLGGFAGNVAGIPNWQFGLAGLGGGLGANLLFDGKGYSGIGGSLGSTLGFALGGPVGALLGTVGGGFLGSLFGGSGERFPRTVASGTGTYRDGAFISTGPDMSWEHATEDQFGDDMDKALSGLQESFSSRLGALFGAFDIDDSIDTTVRVRLRRTSGRLAAQFFGTLGEEVEEAFSISGQYGEDAEIQDAFDQFMEDVLSRGVVEAIEASRLPEYVKRMFDGLGTSAEVDAAIASIVHFQDLVTRDVIGQAALDYERAGRSATEVYREQTDAVLELAAEYDGTLASTRELAAAYEQQQAMAHQLAMALHQASDQVAALFGNLSNDIRESLMSERELYDHRKSQVDALTEAMTTMTDPAQIMATAEQIEQLTRDMWNSLDESQRQAMSGGFLSFLEEIDALTQAQIANALDGLEEDQTTIGDTIDDSLSRIMAEFEEAAETQAAAARQMGDAAERISDAAQTFSRVASTPLKVDVSVKSQPAVQPSPVFVSEVGG</sequence>
<dbReference type="Pfam" id="PF06791">
    <property type="entry name" value="TMP_2"/>
    <property type="match status" value="1"/>
</dbReference>
<evidence type="ECO:0000313" key="3">
    <source>
        <dbReference type="EMBL" id="AUN95871.1"/>
    </source>
</evidence>
<name>A0A2I6S9G2_9RHOO</name>
<feature type="domain" description="Bacteriophage tail tape measure N-terminal" evidence="2">
    <location>
        <begin position="69"/>
        <end position="220"/>
    </location>
</feature>
<evidence type="ECO:0000259" key="2">
    <source>
        <dbReference type="Pfam" id="PF06791"/>
    </source>
</evidence>
<dbReference type="OrthoDB" id="8543134at2"/>
<protein>
    <recommendedName>
        <fullName evidence="2">Bacteriophage tail tape measure N-terminal domain-containing protein</fullName>
    </recommendedName>
</protein>
<keyword evidence="4" id="KW-1185">Reference proteome</keyword>
<gene>
    <name evidence="3" type="ORF">C0099_13585</name>
</gene>
<dbReference type="Proteomes" id="UP000242205">
    <property type="component" value="Chromosome"/>
</dbReference>
<dbReference type="AlphaFoldDB" id="A0A2I6S9G2"/>
<dbReference type="EMBL" id="CP025682">
    <property type="protein sequence ID" value="AUN95871.1"/>
    <property type="molecule type" value="Genomic_DNA"/>
</dbReference>
<organism evidence="3 4">
    <name type="scientific">Pseudazoarcus pumilus</name>
    <dbReference type="NCBI Taxonomy" id="2067960"/>
    <lineage>
        <taxon>Bacteria</taxon>
        <taxon>Pseudomonadati</taxon>
        <taxon>Pseudomonadota</taxon>
        <taxon>Betaproteobacteria</taxon>
        <taxon>Rhodocyclales</taxon>
        <taxon>Zoogloeaceae</taxon>
        <taxon>Pseudazoarcus</taxon>
    </lineage>
</organism>
<dbReference type="InterPro" id="IPR009628">
    <property type="entry name" value="Phage_tape_measure_N"/>
</dbReference>
<accession>A0A2I6S9G2</accession>
<dbReference type="RefSeq" id="WP_102247916.1">
    <property type="nucleotide sequence ID" value="NZ_CP025682.1"/>
</dbReference>
<reference evidence="3 4" key="1">
    <citation type="submission" date="2018-01" db="EMBL/GenBank/DDBJ databases">
        <authorList>
            <person name="Fu G.-Y."/>
        </authorList>
    </citation>
    <scope>NUCLEOTIDE SEQUENCE [LARGE SCALE GENOMIC DNA]</scope>
    <source>
        <strain evidence="3 4">SY39</strain>
    </source>
</reference>